<evidence type="ECO:0000259" key="3">
    <source>
        <dbReference type="Pfam" id="PF18705"/>
    </source>
</evidence>
<gene>
    <name evidence="4" type="ordered locus">Desmer_2009</name>
</gene>
<organism evidence="4 5">
    <name type="scientific">Desulfosporosinus meridiei (strain ATCC BAA-275 / DSM 13257 / KCTC 12902 / NCIMB 13706 / S10)</name>
    <dbReference type="NCBI Taxonomy" id="768704"/>
    <lineage>
        <taxon>Bacteria</taxon>
        <taxon>Bacillati</taxon>
        <taxon>Bacillota</taxon>
        <taxon>Clostridia</taxon>
        <taxon>Eubacteriales</taxon>
        <taxon>Desulfitobacteriaceae</taxon>
        <taxon>Desulfosporosinus</taxon>
    </lineage>
</organism>
<name>J7IQQ7_DESMD</name>
<feature type="transmembrane region" description="Helical" evidence="1">
    <location>
        <begin position="58"/>
        <end position="76"/>
    </location>
</feature>
<dbReference type="OrthoDB" id="1695052at2"/>
<dbReference type="AlphaFoldDB" id="J7IQQ7"/>
<keyword evidence="1" id="KW-1133">Transmembrane helix</keyword>
<dbReference type="InterPro" id="IPR040680">
    <property type="entry name" value="DUF5643"/>
</dbReference>
<dbReference type="eggNOG" id="ENOG502ZAWM">
    <property type="taxonomic scope" value="Bacteria"/>
</dbReference>
<keyword evidence="1" id="KW-0472">Membrane</keyword>
<protein>
    <recommendedName>
        <fullName evidence="6">DUF4179 domain-containing protein</fullName>
    </recommendedName>
</protein>
<evidence type="ECO:0000313" key="4">
    <source>
        <dbReference type="EMBL" id="AFQ43955.1"/>
    </source>
</evidence>
<dbReference type="Gene3D" id="2.60.40.1630">
    <property type="entry name" value="bacillus anthracis domain"/>
    <property type="match status" value="1"/>
</dbReference>
<keyword evidence="5" id="KW-1185">Reference proteome</keyword>
<dbReference type="Pfam" id="PF13786">
    <property type="entry name" value="DUF4179"/>
    <property type="match status" value="1"/>
</dbReference>
<dbReference type="Pfam" id="PF18705">
    <property type="entry name" value="DUF5643"/>
    <property type="match status" value="1"/>
</dbReference>
<dbReference type="RefSeq" id="WP_014902869.1">
    <property type="nucleotide sequence ID" value="NC_018515.1"/>
</dbReference>
<reference evidence="5" key="2">
    <citation type="submission" date="2012-08" db="EMBL/GenBank/DDBJ databases">
        <title>Finished genome of Desulfosporosinus meridiei DSM 13257.</title>
        <authorList>
            <person name="Huntemann M."/>
            <person name="Wei C.-L."/>
            <person name="Han J."/>
            <person name="Detter J.C."/>
            <person name="Han C."/>
            <person name="Davenport K."/>
            <person name="Daligault H."/>
            <person name="Erkkila T."/>
            <person name="Gu W."/>
            <person name="Munk A.C.C."/>
            <person name="Teshima H."/>
            <person name="Xu Y."/>
            <person name="Chain P."/>
            <person name="Tapia R."/>
            <person name="Chen A."/>
            <person name="Krypides N."/>
            <person name="Mavromatis K."/>
            <person name="Markowitz V."/>
            <person name="Szeto E."/>
            <person name="Ivanova N."/>
            <person name="Mikhailova N."/>
            <person name="Ovchinnikova G."/>
            <person name="Pagani I."/>
            <person name="Pati A."/>
            <person name="Goodwin L."/>
            <person name="Peters L."/>
            <person name="Pitluck S."/>
            <person name="Woyke T."/>
            <person name="Pester M."/>
            <person name="Spring S."/>
            <person name="Ollivier B."/>
            <person name="Rattei T."/>
            <person name="Klenk H.-P."/>
            <person name="Wagner M."/>
            <person name="Loy A."/>
        </authorList>
    </citation>
    <scope>NUCLEOTIDE SEQUENCE [LARGE SCALE GENOMIC DNA]</scope>
    <source>
        <strain evidence="5">ATCC BAA-275 / DSM 13257 / NCIMB 13706 / S10</strain>
    </source>
</reference>
<dbReference type="HOGENOM" id="CLU_035974_0_0_9"/>
<sequence>MFDKNLLLEEKDILKLLNYFRLDQEGLNPAGDEVSEWQRERIKKTLKRKIRSTRSFKILRFGSIAAVVLLAAAIALETTSPVWARNIPLVNSVLQMFSDKFGYRGDYAAYSQLVDKSVTDHGITVTINEALADDTKIILGYTLKSDRKIEADDLSLADLFEATKVNGSPLNGGGATGEFTDDFTYVGRCEFKYDPSLFFNKLKVDINVKELWGVEGNWDFAFTVSKDELIDNSKVFNTKVKVDLPDQVITIDKVVLSPIDTTIFYSGVYKDQATVNMIPHYTWIAFDNQGVELVPKGSSQHGIGPFTGSMQFEKTKGIPPCLTVIPCLQILPEEVKLGMKPGNQKTRVAQTTEIPSESRVLDGKFPLELPQGKIGKLIIREIANEKGETIIRYTAAGKAPYHQGKALYIKDAAGESVAAKNYDIRRDAAHPQEFTKVFPLLDLSKGYTACTSRFEDEELLENSQFTIELK</sequence>
<dbReference type="KEGG" id="dmi:Desmer_2009"/>
<keyword evidence="1" id="KW-0812">Transmembrane</keyword>
<evidence type="ECO:0000259" key="2">
    <source>
        <dbReference type="Pfam" id="PF13786"/>
    </source>
</evidence>
<dbReference type="InterPro" id="IPR025436">
    <property type="entry name" value="DUF4179"/>
</dbReference>
<feature type="domain" description="DUF5643" evidence="3">
    <location>
        <begin position="233"/>
        <end position="341"/>
    </location>
</feature>
<reference evidence="4 5" key="1">
    <citation type="journal article" date="2012" name="J. Bacteriol.">
        <title>Complete genome sequences of Desulfosporosinus orientis DSM765T, Desulfosporosinus youngiae DSM17734T, Desulfosporosinus meridiei DSM13257T, and Desulfosporosinus acidiphilus DSM22704T.</title>
        <authorList>
            <person name="Pester M."/>
            <person name="Brambilla E."/>
            <person name="Alazard D."/>
            <person name="Rattei T."/>
            <person name="Weinmaier T."/>
            <person name="Han J."/>
            <person name="Lucas S."/>
            <person name="Lapidus A."/>
            <person name="Cheng J.F."/>
            <person name="Goodwin L."/>
            <person name="Pitluck S."/>
            <person name="Peters L."/>
            <person name="Ovchinnikova G."/>
            <person name="Teshima H."/>
            <person name="Detter J.C."/>
            <person name="Han C.S."/>
            <person name="Tapia R."/>
            <person name="Land M.L."/>
            <person name="Hauser L."/>
            <person name="Kyrpides N.C."/>
            <person name="Ivanova N.N."/>
            <person name="Pagani I."/>
            <person name="Huntmann M."/>
            <person name="Wei C.L."/>
            <person name="Davenport K.W."/>
            <person name="Daligault H."/>
            <person name="Chain P.S."/>
            <person name="Chen A."/>
            <person name="Mavromatis K."/>
            <person name="Markowitz V."/>
            <person name="Szeto E."/>
            <person name="Mikhailova N."/>
            <person name="Pati A."/>
            <person name="Wagner M."/>
            <person name="Woyke T."/>
            <person name="Ollivier B."/>
            <person name="Klenk H.P."/>
            <person name="Spring S."/>
            <person name="Loy A."/>
        </authorList>
    </citation>
    <scope>NUCLEOTIDE SEQUENCE [LARGE SCALE GENOMIC DNA]</scope>
    <source>
        <strain evidence="5">ATCC BAA-275 / DSM 13257 / NCIMB 13706 / S10</strain>
    </source>
</reference>
<evidence type="ECO:0008006" key="6">
    <source>
        <dbReference type="Google" id="ProtNLM"/>
    </source>
</evidence>
<dbReference type="EMBL" id="CP003629">
    <property type="protein sequence ID" value="AFQ43955.1"/>
    <property type="molecule type" value="Genomic_DNA"/>
</dbReference>
<feature type="domain" description="DUF4179" evidence="2">
    <location>
        <begin position="57"/>
        <end position="145"/>
    </location>
</feature>
<dbReference type="STRING" id="768704.Desmer_2009"/>
<proteinExistence type="predicted"/>
<dbReference type="Proteomes" id="UP000005262">
    <property type="component" value="Chromosome"/>
</dbReference>
<evidence type="ECO:0000313" key="5">
    <source>
        <dbReference type="Proteomes" id="UP000005262"/>
    </source>
</evidence>
<evidence type="ECO:0000256" key="1">
    <source>
        <dbReference type="SAM" id="Phobius"/>
    </source>
</evidence>
<accession>J7IQQ7</accession>